<name>A0ABX7STU5_9FLAO</name>
<keyword evidence="8 10" id="KW-0131">Cell cycle</keyword>
<keyword evidence="6 10" id="KW-0133">Cell shape</keyword>
<keyword evidence="7 10" id="KW-0573">Peptidoglycan synthesis</keyword>
<dbReference type="PANTHER" id="PTHR43024">
    <property type="entry name" value="UDP-N-ACETYLMURAMOYL-TRIPEPTIDE--D-ALANYL-D-ALANINE LIGASE"/>
    <property type="match status" value="1"/>
</dbReference>
<dbReference type="PANTHER" id="PTHR43024:SF1">
    <property type="entry name" value="UDP-N-ACETYLMURAMOYL-TRIPEPTIDE--D-ALANYL-D-ALANINE LIGASE"/>
    <property type="match status" value="1"/>
</dbReference>
<keyword evidence="4 10" id="KW-0547">Nucleotide-binding</keyword>
<dbReference type="InterPro" id="IPR005863">
    <property type="entry name" value="UDP-N-AcMur_synth"/>
</dbReference>
<dbReference type="InterPro" id="IPR051046">
    <property type="entry name" value="MurCDEF_CellWall_CoF430Synth"/>
</dbReference>
<evidence type="ECO:0000259" key="13">
    <source>
        <dbReference type="Pfam" id="PF02875"/>
    </source>
</evidence>
<evidence type="ECO:0000259" key="12">
    <source>
        <dbReference type="Pfam" id="PF01225"/>
    </source>
</evidence>
<dbReference type="InterPro" id="IPR013221">
    <property type="entry name" value="Mur_ligase_cen"/>
</dbReference>
<comment type="function">
    <text evidence="10 11">Involved in cell wall formation. Catalyzes the final step in the synthesis of UDP-N-acetylmuramoyl-pentapeptide, the precursor of murein.</text>
</comment>
<evidence type="ECO:0000256" key="1">
    <source>
        <dbReference type="ARBA" id="ARBA00022490"/>
    </source>
</evidence>
<evidence type="ECO:0000256" key="11">
    <source>
        <dbReference type="RuleBase" id="RU004136"/>
    </source>
</evidence>
<evidence type="ECO:0000256" key="8">
    <source>
        <dbReference type="ARBA" id="ARBA00023306"/>
    </source>
</evidence>
<keyword evidence="16" id="KW-1185">Reference proteome</keyword>
<accession>A0ABX7STU5</accession>
<keyword evidence="3 10" id="KW-0132">Cell division</keyword>
<keyword evidence="1 10" id="KW-0963">Cytoplasm</keyword>
<comment type="similarity">
    <text evidence="10">Belongs to the MurCDEF family. MurF subfamily.</text>
</comment>
<dbReference type="SUPFAM" id="SSF53244">
    <property type="entry name" value="MurD-like peptide ligases, peptide-binding domain"/>
    <property type="match status" value="1"/>
</dbReference>
<dbReference type="InterPro" id="IPR000713">
    <property type="entry name" value="Mur_ligase_N"/>
</dbReference>
<dbReference type="Proteomes" id="UP000663935">
    <property type="component" value="Chromosome"/>
</dbReference>
<evidence type="ECO:0000256" key="3">
    <source>
        <dbReference type="ARBA" id="ARBA00022618"/>
    </source>
</evidence>
<gene>
    <name evidence="10 15" type="primary">murF</name>
    <name evidence="15" type="ORF">JL193_14605</name>
</gene>
<dbReference type="HAMAP" id="MF_02019">
    <property type="entry name" value="MurF"/>
    <property type="match status" value="1"/>
</dbReference>
<keyword evidence="5 10" id="KW-0067">ATP-binding</keyword>
<protein>
    <recommendedName>
        <fullName evidence="10 11">UDP-N-acetylmuramoyl-tripeptide--D-alanyl-D-alanine ligase</fullName>
        <ecNumber evidence="10 11">6.3.2.10</ecNumber>
    </recommendedName>
    <alternativeName>
        <fullName evidence="10">D-alanyl-D-alanine-adding enzyme</fullName>
    </alternativeName>
</protein>
<evidence type="ECO:0000313" key="15">
    <source>
        <dbReference type="EMBL" id="QTD37317.1"/>
    </source>
</evidence>
<feature type="binding site" evidence="10">
    <location>
        <begin position="97"/>
        <end position="103"/>
    </location>
    <ligand>
        <name>ATP</name>
        <dbReference type="ChEBI" id="CHEBI:30616"/>
    </ligand>
</feature>
<dbReference type="EC" id="6.3.2.10" evidence="10 11"/>
<dbReference type="Gene3D" id="3.40.1390.10">
    <property type="entry name" value="MurE/MurF, N-terminal domain"/>
    <property type="match status" value="1"/>
</dbReference>
<dbReference type="Pfam" id="PF02875">
    <property type="entry name" value="Mur_ligase_C"/>
    <property type="match status" value="1"/>
</dbReference>
<dbReference type="InterPro" id="IPR036615">
    <property type="entry name" value="Mur_ligase_C_dom_sf"/>
</dbReference>
<keyword evidence="9 10" id="KW-0961">Cell wall biogenesis/degradation</keyword>
<evidence type="ECO:0000256" key="2">
    <source>
        <dbReference type="ARBA" id="ARBA00022598"/>
    </source>
</evidence>
<feature type="domain" description="Mur ligase C-terminal" evidence="13">
    <location>
        <begin position="292"/>
        <end position="405"/>
    </location>
</feature>
<evidence type="ECO:0000256" key="9">
    <source>
        <dbReference type="ARBA" id="ARBA00023316"/>
    </source>
</evidence>
<reference evidence="15 16" key="1">
    <citation type="submission" date="2021-03" db="EMBL/GenBank/DDBJ databases">
        <title>Complete genome of Polaribacter_sp.G4M1.</title>
        <authorList>
            <person name="Jeong S.W."/>
            <person name="Bae J.W."/>
        </authorList>
    </citation>
    <scope>NUCLEOTIDE SEQUENCE [LARGE SCALE GENOMIC DNA]</scope>
    <source>
        <strain evidence="15 16">G4M1</strain>
    </source>
</reference>
<evidence type="ECO:0000256" key="4">
    <source>
        <dbReference type="ARBA" id="ARBA00022741"/>
    </source>
</evidence>
<dbReference type="RefSeq" id="WP_207971488.1">
    <property type="nucleotide sequence ID" value="NZ_CP071795.1"/>
</dbReference>
<dbReference type="Pfam" id="PF01225">
    <property type="entry name" value="Mur_ligase"/>
    <property type="match status" value="1"/>
</dbReference>
<evidence type="ECO:0000256" key="10">
    <source>
        <dbReference type="HAMAP-Rule" id="MF_02019"/>
    </source>
</evidence>
<dbReference type="Pfam" id="PF08245">
    <property type="entry name" value="Mur_ligase_M"/>
    <property type="match status" value="1"/>
</dbReference>
<dbReference type="EMBL" id="CP071795">
    <property type="protein sequence ID" value="QTD37317.1"/>
    <property type="molecule type" value="Genomic_DNA"/>
</dbReference>
<dbReference type="InterPro" id="IPR036565">
    <property type="entry name" value="Mur-like_cat_sf"/>
</dbReference>
<dbReference type="NCBIfam" id="TIGR01143">
    <property type="entry name" value="murF"/>
    <property type="match status" value="1"/>
</dbReference>
<sequence>MRIEEIYEKYTAHYLIATDTRKIRSNAIFFALKGSNFNGNNFAEKALELGAKYAVIDEADFEIKGKTILVDNVLETLQNLAKHHRNQLDIPIIGLTGSNGKTTTKELINSVLSEKYKTTATIGNLNNHIGVPLTLLSINPTTEIGIVEMGANHQKEIDFLCSIAQPDFGYITNFGKAHLEGFGGVEGVIKGKSELYNYLIKNNKIAFVNPDDTIQMEKTTTCNRVLFSNKIRFLEANPFVKLSYNSKEILSNLIGKYNYTNIAAAISFGRYFNVSDEAIKKAIEKYSPTNNRSQIIKTNSNEIILDAYNANPSSMKAALEHFSSLKKGEKTVILGDMFELGKDRSKEHQEIVDLCDCFSFKNTFYVGELFFETSTKNKVFKTFEDLKQHLIKKPLENQSILIKGSRGMQLERILDFIN</sequence>
<organism evidence="15 16">
    <name type="scientific">Polaribacter batillariae</name>
    <dbReference type="NCBI Taxonomy" id="2808900"/>
    <lineage>
        <taxon>Bacteria</taxon>
        <taxon>Pseudomonadati</taxon>
        <taxon>Bacteroidota</taxon>
        <taxon>Flavobacteriia</taxon>
        <taxon>Flavobacteriales</taxon>
        <taxon>Flavobacteriaceae</taxon>
    </lineage>
</organism>
<dbReference type="SUPFAM" id="SSF63418">
    <property type="entry name" value="MurE/MurF N-terminal domain"/>
    <property type="match status" value="1"/>
</dbReference>
<evidence type="ECO:0000313" key="16">
    <source>
        <dbReference type="Proteomes" id="UP000663935"/>
    </source>
</evidence>
<evidence type="ECO:0000256" key="7">
    <source>
        <dbReference type="ARBA" id="ARBA00022984"/>
    </source>
</evidence>
<proteinExistence type="inferred from homology"/>
<feature type="domain" description="Mur ligase N-terminal catalytic" evidence="12">
    <location>
        <begin position="15"/>
        <end position="84"/>
    </location>
</feature>
<feature type="domain" description="Mur ligase central" evidence="14">
    <location>
        <begin position="96"/>
        <end position="267"/>
    </location>
</feature>
<evidence type="ECO:0000259" key="14">
    <source>
        <dbReference type="Pfam" id="PF08245"/>
    </source>
</evidence>
<dbReference type="GO" id="GO:0016874">
    <property type="term" value="F:ligase activity"/>
    <property type="evidence" value="ECO:0007669"/>
    <property type="project" value="UniProtKB-KW"/>
</dbReference>
<comment type="subcellular location">
    <subcellularLocation>
        <location evidence="10 11">Cytoplasm</location>
    </subcellularLocation>
</comment>
<dbReference type="InterPro" id="IPR004101">
    <property type="entry name" value="Mur_ligase_C"/>
</dbReference>
<dbReference type="InterPro" id="IPR035911">
    <property type="entry name" value="MurE/MurF_N"/>
</dbReference>
<comment type="catalytic activity">
    <reaction evidence="10 11">
        <text>D-alanyl-D-alanine + UDP-N-acetyl-alpha-D-muramoyl-L-alanyl-gamma-D-glutamyl-meso-2,6-diaminopimelate + ATP = UDP-N-acetyl-alpha-D-muramoyl-L-alanyl-gamma-D-glutamyl-meso-2,6-diaminopimeloyl-D-alanyl-D-alanine + ADP + phosphate + H(+)</text>
        <dbReference type="Rhea" id="RHEA:28374"/>
        <dbReference type="ChEBI" id="CHEBI:15378"/>
        <dbReference type="ChEBI" id="CHEBI:30616"/>
        <dbReference type="ChEBI" id="CHEBI:43474"/>
        <dbReference type="ChEBI" id="CHEBI:57822"/>
        <dbReference type="ChEBI" id="CHEBI:61386"/>
        <dbReference type="ChEBI" id="CHEBI:83905"/>
        <dbReference type="ChEBI" id="CHEBI:456216"/>
        <dbReference type="EC" id="6.3.2.10"/>
    </reaction>
</comment>
<evidence type="ECO:0000256" key="5">
    <source>
        <dbReference type="ARBA" id="ARBA00022840"/>
    </source>
</evidence>
<dbReference type="SUPFAM" id="SSF53623">
    <property type="entry name" value="MurD-like peptide ligases, catalytic domain"/>
    <property type="match status" value="1"/>
</dbReference>
<comment type="pathway">
    <text evidence="10 11">Cell wall biogenesis; peptidoglycan biosynthesis.</text>
</comment>
<evidence type="ECO:0000256" key="6">
    <source>
        <dbReference type="ARBA" id="ARBA00022960"/>
    </source>
</evidence>
<dbReference type="Gene3D" id="3.40.1190.10">
    <property type="entry name" value="Mur-like, catalytic domain"/>
    <property type="match status" value="1"/>
</dbReference>
<dbReference type="Gene3D" id="3.90.190.20">
    <property type="entry name" value="Mur ligase, C-terminal domain"/>
    <property type="match status" value="1"/>
</dbReference>
<keyword evidence="2 10" id="KW-0436">Ligase</keyword>